<evidence type="ECO:0000313" key="13">
    <source>
        <dbReference type="Proteomes" id="UP001165063"/>
    </source>
</evidence>
<evidence type="ECO:0000256" key="4">
    <source>
        <dbReference type="ARBA" id="ARBA00022692"/>
    </source>
</evidence>
<accession>A0A9W6YM37</accession>
<dbReference type="GO" id="GO:0005789">
    <property type="term" value="C:endoplasmic reticulum membrane"/>
    <property type="evidence" value="ECO:0007669"/>
    <property type="project" value="UniProtKB-SubCell"/>
</dbReference>
<evidence type="ECO:0000256" key="6">
    <source>
        <dbReference type="ARBA" id="ARBA00022892"/>
    </source>
</evidence>
<keyword evidence="8 11" id="KW-1133">Transmembrane helix</keyword>
<keyword evidence="3" id="KW-0813">Transport</keyword>
<comment type="similarity">
    <text evidence="2">Belongs to the USE1 family.</text>
</comment>
<dbReference type="EMBL" id="BSXU01000237">
    <property type="protein sequence ID" value="GMG19923.1"/>
    <property type="molecule type" value="Genomic_DNA"/>
</dbReference>
<protein>
    <submittedName>
        <fullName evidence="12">Unnamed protein product</fullName>
    </submittedName>
</protein>
<keyword evidence="13" id="KW-1185">Reference proteome</keyword>
<dbReference type="PANTHER" id="PTHR13050:SF7">
    <property type="entry name" value="VESICLE TRANSPORT PROTEIN USE1"/>
    <property type="match status" value="1"/>
</dbReference>
<name>A0A9W6YM37_AMBMO</name>
<evidence type="ECO:0000313" key="12">
    <source>
        <dbReference type="EMBL" id="GMG19923.1"/>
    </source>
</evidence>
<reference evidence="12" key="1">
    <citation type="submission" date="2023-04" db="EMBL/GenBank/DDBJ databases">
        <title>Ambrosiozyma monospora NBRC 1965.</title>
        <authorList>
            <person name="Ichikawa N."/>
            <person name="Sato H."/>
            <person name="Tonouchi N."/>
        </authorList>
    </citation>
    <scope>NUCLEOTIDE SEQUENCE</scope>
    <source>
        <strain evidence="12">NBRC 1965</strain>
    </source>
</reference>
<sequence>MASISPASYPQILQRIDKELNELNNTPTSSSSSSTTANKNCYSANYITINRLSRNLDLIRRSTFQTKSKPNGNISVHDAPGVEVSEEVLNQLHRLDKLIQDKRFQMEYELALSHQRFQNELEFMKRTGTGTGTGTASGSKRNSIVSQGSRDIEEIGNVNGTTATGSGSGANDDKDDVETLRHRLLTRSHDHPSALDSVTKTEDQNQYHESFQKELIDALPSMVGSIKEQALQFQDLLKQDAVLLKKATENFESSDGKFGHVNKMLNQFQKEGKLSWWFYVRVVGVVLVVFLVFVLFIRIIPSQF</sequence>
<dbReference type="GO" id="GO:0006890">
    <property type="term" value="P:retrograde vesicle-mediated transport, Golgi to endoplasmic reticulum"/>
    <property type="evidence" value="ECO:0007669"/>
    <property type="project" value="TreeGrafter"/>
</dbReference>
<feature type="compositionally biased region" description="Polar residues" evidence="10">
    <location>
        <begin position="136"/>
        <end position="148"/>
    </location>
</feature>
<proteinExistence type="inferred from homology"/>
<gene>
    <name evidence="12" type="ORF">Amon01_000084200</name>
</gene>
<evidence type="ECO:0000256" key="5">
    <source>
        <dbReference type="ARBA" id="ARBA00022824"/>
    </source>
</evidence>
<evidence type="ECO:0000256" key="2">
    <source>
        <dbReference type="ARBA" id="ARBA00007891"/>
    </source>
</evidence>
<keyword evidence="9 11" id="KW-0472">Membrane</keyword>
<evidence type="ECO:0000256" key="7">
    <source>
        <dbReference type="ARBA" id="ARBA00022927"/>
    </source>
</evidence>
<keyword evidence="7" id="KW-0653">Protein transport</keyword>
<dbReference type="InterPro" id="IPR019150">
    <property type="entry name" value="Vesicle_transport_protein_Use1"/>
</dbReference>
<keyword evidence="4 11" id="KW-0812">Transmembrane</keyword>
<dbReference type="GO" id="GO:0031201">
    <property type="term" value="C:SNARE complex"/>
    <property type="evidence" value="ECO:0007669"/>
    <property type="project" value="TreeGrafter"/>
</dbReference>
<evidence type="ECO:0000256" key="11">
    <source>
        <dbReference type="SAM" id="Phobius"/>
    </source>
</evidence>
<evidence type="ECO:0000256" key="3">
    <source>
        <dbReference type="ARBA" id="ARBA00022448"/>
    </source>
</evidence>
<keyword evidence="6" id="KW-0931">ER-Golgi transport</keyword>
<evidence type="ECO:0000256" key="8">
    <source>
        <dbReference type="ARBA" id="ARBA00022989"/>
    </source>
</evidence>
<organism evidence="12 13">
    <name type="scientific">Ambrosiozyma monospora</name>
    <name type="common">Yeast</name>
    <name type="synonym">Endomycopsis monosporus</name>
    <dbReference type="NCBI Taxonomy" id="43982"/>
    <lineage>
        <taxon>Eukaryota</taxon>
        <taxon>Fungi</taxon>
        <taxon>Dikarya</taxon>
        <taxon>Ascomycota</taxon>
        <taxon>Saccharomycotina</taxon>
        <taxon>Pichiomycetes</taxon>
        <taxon>Pichiales</taxon>
        <taxon>Pichiaceae</taxon>
        <taxon>Ambrosiozyma</taxon>
    </lineage>
</organism>
<dbReference type="OrthoDB" id="4008582at2759"/>
<evidence type="ECO:0000256" key="1">
    <source>
        <dbReference type="ARBA" id="ARBA00004163"/>
    </source>
</evidence>
<evidence type="ECO:0000256" key="10">
    <source>
        <dbReference type="SAM" id="MobiDB-lite"/>
    </source>
</evidence>
<dbReference type="AlphaFoldDB" id="A0A9W6YM37"/>
<feature type="region of interest" description="Disordered" evidence="10">
    <location>
        <begin position="156"/>
        <end position="175"/>
    </location>
</feature>
<dbReference type="Proteomes" id="UP001165063">
    <property type="component" value="Unassembled WGS sequence"/>
</dbReference>
<dbReference type="Pfam" id="PF09753">
    <property type="entry name" value="Use1"/>
    <property type="match status" value="1"/>
</dbReference>
<feature type="compositionally biased region" description="Low complexity" evidence="10">
    <location>
        <begin position="156"/>
        <end position="165"/>
    </location>
</feature>
<feature type="transmembrane region" description="Helical" evidence="11">
    <location>
        <begin position="276"/>
        <end position="300"/>
    </location>
</feature>
<evidence type="ECO:0000256" key="9">
    <source>
        <dbReference type="ARBA" id="ARBA00023136"/>
    </source>
</evidence>
<comment type="caution">
    <text evidence="12">The sequence shown here is derived from an EMBL/GenBank/DDBJ whole genome shotgun (WGS) entry which is preliminary data.</text>
</comment>
<keyword evidence="5" id="KW-0256">Endoplasmic reticulum</keyword>
<dbReference type="GO" id="GO:0005484">
    <property type="term" value="F:SNAP receptor activity"/>
    <property type="evidence" value="ECO:0007669"/>
    <property type="project" value="TreeGrafter"/>
</dbReference>
<dbReference type="GO" id="GO:0015031">
    <property type="term" value="P:protein transport"/>
    <property type="evidence" value="ECO:0007669"/>
    <property type="project" value="UniProtKB-KW"/>
</dbReference>
<dbReference type="PANTHER" id="PTHR13050">
    <property type="entry name" value="USE1-LIKE PROTEIN"/>
    <property type="match status" value="1"/>
</dbReference>
<feature type="region of interest" description="Disordered" evidence="10">
    <location>
        <begin position="129"/>
        <end position="148"/>
    </location>
</feature>
<comment type="subcellular location">
    <subcellularLocation>
        <location evidence="1">Endoplasmic reticulum membrane</location>
        <topology evidence="1">Single-pass type IV membrane protein</topology>
    </subcellularLocation>
</comment>